<dbReference type="PhylomeDB" id="A0A0A2KI91"/>
<feature type="compositionally biased region" description="Basic residues" evidence="1">
    <location>
        <begin position="107"/>
        <end position="117"/>
    </location>
</feature>
<feature type="compositionally biased region" description="Polar residues" evidence="1">
    <location>
        <begin position="74"/>
        <end position="87"/>
    </location>
</feature>
<evidence type="ECO:0000313" key="2">
    <source>
        <dbReference type="EMBL" id="KGO67532.1"/>
    </source>
</evidence>
<dbReference type="AlphaFoldDB" id="A0A0A2KI91"/>
<keyword evidence="3" id="KW-1185">Reference proteome</keyword>
<feature type="region of interest" description="Disordered" evidence="1">
    <location>
        <begin position="1"/>
        <end position="133"/>
    </location>
</feature>
<dbReference type="OrthoDB" id="4345330at2759"/>
<evidence type="ECO:0000313" key="3">
    <source>
        <dbReference type="Proteomes" id="UP000030104"/>
    </source>
</evidence>
<protein>
    <submittedName>
        <fullName evidence="2">Uncharacterized protein</fullName>
    </submittedName>
</protein>
<feature type="compositionally biased region" description="Polar residues" evidence="1">
    <location>
        <begin position="43"/>
        <end position="57"/>
    </location>
</feature>
<sequence>MAPNNGGVTKSSTPKANKSRLPEMELLANDNLISLQKIDSAAAQESTSQGRHSTHNSSDAHDGGQLSDSDPIGQANSSPPLNSSVMNSIERDDTPMLDAGSVYQTRARSRSSGHKRPPIASHLQNQDYLSPSA</sequence>
<accession>A0A0A2KI91</accession>
<reference evidence="2 3" key="1">
    <citation type="journal article" date="2015" name="Mol. Plant Microbe Interact.">
        <title>Genome, transcriptome, and functional analyses of Penicillium expansum provide new insights into secondary metabolism and pathogenicity.</title>
        <authorList>
            <person name="Ballester A.R."/>
            <person name="Marcet-Houben M."/>
            <person name="Levin E."/>
            <person name="Sela N."/>
            <person name="Selma-Lazaro C."/>
            <person name="Carmona L."/>
            <person name="Wisniewski M."/>
            <person name="Droby S."/>
            <person name="Gonzalez-Candelas L."/>
            <person name="Gabaldon T."/>
        </authorList>
    </citation>
    <scope>NUCLEOTIDE SEQUENCE [LARGE SCALE GENOMIC DNA]</scope>
    <source>
        <strain evidence="2 3">PHI-1</strain>
    </source>
</reference>
<proteinExistence type="predicted"/>
<dbReference type="Proteomes" id="UP000030104">
    <property type="component" value="Unassembled WGS sequence"/>
</dbReference>
<feature type="compositionally biased region" description="Polar residues" evidence="1">
    <location>
        <begin position="122"/>
        <end position="133"/>
    </location>
</feature>
<dbReference type="EMBL" id="JQGA01001280">
    <property type="protein sequence ID" value="KGO67532.1"/>
    <property type="molecule type" value="Genomic_DNA"/>
</dbReference>
<dbReference type="STRING" id="40296.A0A0A2KI91"/>
<evidence type="ECO:0000256" key="1">
    <source>
        <dbReference type="SAM" id="MobiDB-lite"/>
    </source>
</evidence>
<dbReference type="HOGENOM" id="CLU_1907374_0_0_1"/>
<feature type="compositionally biased region" description="Polar residues" evidence="1">
    <location>
        <begin position="1"/>
        <end position="16"/>
    </location>
</feature>
<comment type="caution">
    <text evidence="2">The sequence shown here is derived from an EMBL/GenBank/DDBJ whole genome shotgun (WGS) entry which is preliminary data.</text>
</comment>
<name>A0A0A2KI91_PENIT</name>
<organism evidence="2 3">
    <name type="scientific">Penicillium italicum</name>
    <name type="common">Blue mold</name>
    <dbReference type="NCBI Taxonomy" id="40296"/>
    <lineage>
        <taxon>Eukaryota</taxon>
        <taxon>Fungi</taxon>
        <taxon>Dikarya</taxon>
        <taxon>Ascomycota</taxon>
        <taxon>Pezizomycotina</taxon>
        <taxon>Eurotiomycetes</taxon>
        <taxon>Eurotiomycetidae</taxon>
        <taxon>Eurotiales</taxon>
        <taxon>Aspergillaceae</taxon>
        <taxon>Penicillium</taxon>
    </lineage>
</organism>
<gene>
    <name evidence="2" type="ORF">PITC_094570</name>
</gene>